<reference evidence="1 2" key="1">
    <citation type="journal article" date="2013" name="PLoS Genet.">
        <title>Comparative genome structure, secondary metabolite, and effector coding capacity across Cochliobolus pathogens.</title>
        <authorList>
            <person name="Condon B.J."/>
            <person name="Leng Y."/>
            <person name="Wu D."/>
            <person name="Bushley K.E."/>
            <person name="Ohm R.A."/>
            <person name="Otillar R."/>
            <person name="Martin J."/>
            <person name="Schackwitz W."/>
            <person name="Grimwood J."/>
            <person name="MohdZainudin N."/>
            <person name="Xue C."/>
            <person name="Wang R."/>
            <person name="Manning V.A."/>
            <person name="Dhillon B."/>
            <person name="Tu Z.J."/>
            <person name="Steffenson B.J."/>
            <person name="Salamov A."/>
            <person name="Sun H."/>
            <person name="Lowry S."/>
            <person name="LaButti K."/>
            <person name="Han J."/>
            <person name="Copeland A."/>
            <person name="Lindquist E."/>
            <person name="Barry K."/>
            <person name="Schmutz J."/>
            <person name="Baker S.E."/>
            <person name="Ciuffetti L.M."/>
            <person name="Grigoriev I.V."/>
            <person name="Zhong S."/>
            <person name="Turgeon B.G."/>
        </authorList>
    </citation>
    <scope>NUCLEOTIDE SEQUENCE [LARGE SCALE GENOMIC DNA]</scope>
    <source>
        <strain evidence="1 2">ATCC 44560</strain>
    </source>
</reference>
<keyword evidence="2" id="KW-1185">Reference proteome</keyword>
<dbReference type="Proteomes" id="UP000054032">
    <property type="component" value="Unassembled WGS sequence"/>
</dbReference>
<organism evidence="1 2">
    <name type="scientific">Bipolaris oryzae ATCC 44560</name>
    <dbReference type="NCBI Taxonomy" id="930090"/>
    <lineage>
        <taxon>Eukaryota</taxon>
        <taxon>Fungi</taxon>
        <taxon>Dikarya</taxon>
        <taxon>Ascomycota</taxon>
        <taxon>Pezizomycotina</taxon>
        <taxon>Dothideomycetes</taxon>
        <taxon>Pleosporomycetidae</taxon>
        <taxon>Pleosporales</taxon>
        <taxon>Pleosporineae</taxon>
        <taxon>Pleosporaceae</taxon>
        <taxon>Bipolaris</taxon>
    </lineage>
</organism>
<accession>W6Z786</accession>
<protein>
    <submittedName>
        <fullName evidence="1">Uncharacterized protein</fullName>
    </submittedName>
</protein>
<name>W6Z786_COCMI</name>
<proteinExistence type="predicted"/>
<dbReference type="EMBL" id="KI964340">
    <property type="protein sequence ID" value="EUC39546.1"/>
    <property type="molecule type" value="Genomic_DNA"/>
</dbReference>
<evidence type="ECO:0000313" key="1">
    <source>
        <dbReference type="EMBL" id="EUC39546.1"/>
    </source>
</evidence>
<gene>
    <name evidence="1" type="ORF">COCMIDRAFT_41931</name>
</gene>
<dbReference type="HOGENOM" id="CLU_2026481_0_0_1"/>
<evidence type="ECO:0000313" key="2">
    <source>
        <dbReference type="Proteomes" id="UP000054032"/>
    </source>
</evidence>
<dbReference type="GeneID" id="19124158"/>
<dbReference type="OrthoDB" id="3673698at2759"/>
<sequence length="123" mass="14573">MPIRWRPSKPIRTFIDEHDYTYFRDRNRYCERRVFNDKGRFSNQIPKDNEREIYDVEGTLVVQRQLLSKLAAVENQVTGESENSVHRRRIEALKADTVQAIQKTWNQSSRSITKGRNAVYLTA</sequence>
<dbReference type="KEGG" id="bor:COCMIDRAFT_41931"/>
<dbReference type="AlphaFoldDB" id="W6Z786"/>
<dbReference type="RefSeq" id="XP_007693935.1">
    <property type="nucleotide sequence ID" value="XM_007695745.1"/>
</dbReference>